<feature type="domain" description="RING-type" evidence="6">
    <location>
        <begin position="34"/>
        <end position="81"/>
    </location>
</feature>
<dbReference type="SMART" id="SM00184">
    <property type="entry name" value="RING"/>
    <property type="match status" value="1"/>
</dbReference>
<organism evidence="7 8">
    <name type="scientific">Massariosphaeria phaeospora</name>
    <dbReference type="NCBI Taxonomy" id="100035"/>
    <lineage>
        <taxon>Eukaryota</taxon>
        <taxon>Fungi</taxon>
        <taxon>Dikarya</taxon>
        <taxon>Ascomycota</taxon>
        <taxon>Pezizomycotina</taxon>
        <taxon>Dothideomycetes</taxon>
        <taxon>Pleosporomycetidae</taxon>
        <taxon>Pleosporales</taxon>
        <taxon>Pleosporales incertae sedis</taxon>
        <taxon>Massariosphaeria</taxon>
    </lineage>
</organism>
<dbReference type="OrthoDB" id="3689221at2759"/>
<feature type="region of interest" description="Disordered" evidence="5">
    <location>
        <begin position="225"/>
        <end position="262"/>
    </location>
</feature>
<dbReference type="Gene3D" id="3.30.40.10">
    <property type="entry name" value="Zinc/RING finger domain, C3HC4 (zinc finger)"/>
    <property type="match status" value="1"/>
</dbReference>
<evidence type="ECO:0000313" key="7">
    <source>
        <dbReference type="EMBL" id="KAF2875908.1"/>
    </source>
</evidence>
<evidence type="ECO:0000259" key="6">
    <source>
        <dbReference type="PROSITE" id="PS50089"/>
    </source>
</evidence>
<sequence length="499" mass="56625">MPNSPVPFEPLARRWVFIRRGLSPVETPDPDEACPICQSTFGEVPENVVCIDRCNHKLHRECLVRWLHSVAERRNTCPSCRAELCHPEVLEPLQLALLLKDTDPTLNRWNFEDIMIQTDRMFFIELSRGQNFVPIAGRFLDWFHDAMEDCLISLDHARAGDRWIRYVVTRRIESLVHQEGLDIYPSGIALLALHEQHTRQLFRIPEAVEHGDPQAGPQAAEFPAVPTAEPQAEQQVAPQGEQDVELQENPEAEPQADQVQADPEVEPLANPEVEAQANLEVEAGAHRHLQARVDDEVEAQADPDVDVQANPHVDIQEDHAVEGQANEVEAEANHDVEVQEDPNSDAQIEGEVEAPADLAMEAEAEQQVDHESEESPVPTDGMDLDSEDREIIGPIPTNRYPGRRERREHHRRPPTNGIRRLNENHRQANRRRLQEARTWLEQRNHVIVSELRNVGATSRLGGGRGFRVRHRNGQTLAVVRDAEAFVMVGDHTIFYRFGE</sequence>
<dbReference type="PANTHER" id="PTHR45969">
    <property type="entry name" value="RING ZINC FINGER PROTEIN-RELATED"/>
    <property type="match status" value="1"/>
</dbReference>
<evidence type="ECO:0000256" key="3">
    <source>
        <dbReference type="ARBA" id="ARBA00022833"/>
    </source>
</evidence>
<dbReference type="Proteomes" id="UP000481861">
    <property type="component" value="Unassembled WGS sequence"/>
</dbReference>
<dbReference type="InterPro" id="IPR013083">
    <property type="entry name" value="Znf_RING/FYVE/PHD"/>
</dbReference>
<proteinExistence type="predicted"/>
<dbReference type="SUPFAM" id="SSF57850">
    <property type="entry name" value="RING/U-box"/>
    <property type="match status" value="1"/>
</dbReference>
<keyword evidence="8" id="KW-1185">Reference proteome</keyword>
<evidence type="ECO:0000256" key="4">
    <source>
        <dbReference type="PROSITE-ProRule" id="PRU00175"/>
    </source>
</evidence>
<dbReference type="PANTHER" id="PTHR45969:SF69">
    <property type="entry name" value="FINGER DOMAIN PROTEIN, PUTATIVE (AFU_ORTHOLOGUE AFUA_3G12190)-RELATED"/>
    <property type="match status" value="1"/>
</dbReference>
<feature type="compositionally biased region" description="Acidic residues" evidence="5">
    <location>
        <begin position="362"/>
        <end position="374"/>
    </location>
</feature>
<dbReference type="PROSITE" id="PS50089">
    <property type="entry name" value="ZF_RING_2"/>
    <property type="match status" value="1"/>
</dbReference>
<keyword evidence="1" id="KW-0479">Metal-binding</keyword>
<feature type="compositionally biased region" description="Acidic residues" evidence="5">
    <location>
        <begin position="242"/>
        <end position="251"/>
    </location>
</feature>
<dbReference type="AlphaFoldDB" id="A0A7C8IC90"/>
<keyword evidence="3" id="KW-0862">Zinc</keyword>
<evidence type="ECO:0000256" key="1">
    <source>
        <dbReference type="ARBA" id="ARBA00022723"/>
    </source>
</evidence>
<dbReference type="GO" id="GO:0016567">
    <property type="term" value="P:protein ubiquitination"/>
    <property type="evidence" value="ECO:0007669"/>
    <property type="project" value="TreeGrafter"/>
</dbReference>
<keyword evidence="2 4" id="KW-0863">Zinc-finger</keyword>
<dbReference type="InterPro" id="IPR001841">
    <property type="entry name" value="Znf_RING"/>
</dbReference>
<dbReference type="GO" id="GO:0008270">
    <property type="term" value="F:zinc ion binding"/>
    <property type="evidence" value="ECO:0007669"/>
    <property type="project" value="UniProtKB-KW"/>
</dbReference>
<feature type="compositionally biased region" description="Basic residues" evidence="5">
    <location>
        <begin position="404"/>
        <end position="413"/>
    </location>
</feature>
<accession>A0A7C8IC90</accession>
<evidence type="ECO:0000313" key="8">
    <source>
        <dbReference type="Proteomes" id="UP000481861"/>
    </source>
</evidence>
<feature type="region of interest" description="Disordered" evidence="5">
    <location>
        <begin position="362"/>
        <end position="428"/>
    </location>
</feature>
<protein>
    <recommendedName>
        <fullName evidence="6">RING-type domain-containing protein</fullName>
    </recommendedName>
</protein>
<dbReference type="GO" id="GO:0061630">
    <property type="term" value="F:ubiquitin protein ligase activity"/>
    <property type="evidence" value="ECO:0007669"/>
    <property type="project" value="TreeGrafter"/>
</dbReference>
<gene>
    <name evidence="7" type="ORF">BDV95DRAFT_603305</name>
</gene>
<comment type="caution">
    <text evidence="7">The sequence shown here is derived from an EMBL/GenBank/DDBJ whole genome shotgun (WGS) entry which is preliminary data.</text>
</comment>
<reference evidence="7 8" key="1">
    <citation type="submission" date="2020-01" db="EMBL/GenBank/DDBJ databases">
        <authorList>
            <consortium name="DOE Joint Genome Institute"/>
            <person name="Haridas S."/>
            <person name="Albert R."/>
            <person name="Binder M."/>
            <person name="Bloem J."/>
            <person name="Labutti K."/>
            <person name="Salamov A."/>
            <person name="Andreopoulos B."/>
            <person name="Baker S.E."/>
            <person name="Barry K."/>
            <person name="Bills G."/>
            <person name="Bluhm B.H."/>
            <person name="Cannon C."/>
            <person name="Castanera R."/>
            <person name="Culley D.E."/>
            <person name="Daum C."/>
            <person name="Ezra D."/>
            <person name="Gonzalez J.B."/>
            <person name="Henrissat B."/>
            <person name="Kuo A."/>
            <person name="Liang C."/>
            <person name="Lipzen A."/>
            <person name="Lutzoni F."/>
            <person name="Magnuson J."/>
            <person name="Mondo S."/>
            <person name="Nolan M."/>
            <person name="Ohm R."/>
            <person name="Pangilinan J."/>
            <person name="Park H.-J.H."/>
            <person name="Ramirez L."/>
            <person name="Alfaro M."/>
            <person name="Sun H."/>
            <person name="Tritt A."/>
            <person name="Yoshinaga Y."/>
            <person name="Zwiers L.-H.L."/>
            <person name="Turgeon B.G."/>
            <person name="Goodwin S.B."/>
            <person name="Spatafora J.W."/>
            <person name="Crous P.W."/>
            <person name="Grigoriev I.V."/>
        </authorList>
    </citation>
    <scope>NUCLEOTIDE SEQUENCE [LARGE SCALE GENOMIC DNA]</scope>
    <source>
        <strain evidence="7 8">CBS 611.86</strain>
    </source>
</reference>
<name>A0A7C8IC90_9PLEO</name>
<feature type="compositionally biased region" description="Low complexity" evidence="5">
    <location>
        <begin position="226"/>
        <end position="241"/>
    </location>
</feature>
<evidence type="ECO:0000256" key="5">
    <source>
        <dbReference type="SAM" id="MobiDB-lite"/>
    </source>
</evidence>
<dbReference type="EMBL" id="JAADJZ010000004">
    <property type="protein sequence ID" value="KAF2875908.1"/>
    <property type="molecule type" value="Genomic_DNA"/>
</dbReference>
<dbReference type="Pfam" id="PF13639">
    <property type="entry name" value="zf-RING_2"/>
    <property type="match status" value="1"/>
</dbReference>
<evidence type="ECO:0000256" key="2">
    <source>
        <dbReference type="ARBA" id="ARBA00022771"/>
    </source>
</evidence>